<dbReference type="SUPFAM" id="SSF52743">
    <property type="entry name" value="Subtilisin-like"/>
    <property type="match status" value="1"/>
</dbReference>
<evidence type="ECO:0000256" key="3">
    <source>
        <dbReference type="ARBA" id="ARBA00022801"/>
    </source>
</evidence>
<protein>
    <recommendedName>
        <fullName evidence="6">Peptidase S8/S53 domain-containing protein</fullName>
    </recommendedName>
</protein>
<dbReference type="GO" id="GO:0005615">
    <property type="term" value="C:extracellular space"/>
    <property type="evidence" value="ECO:0007669"/>
    <property type="project" value="TreeGrafter"/>
</dbReference>
<dbReference type="GO" id="GO:0004252">
    <property type="term" value="F:serine-type endopeptidase activity"/>
    <property type="evidence" value="ECO:0007669"/>
    <property type="project" value="InterPro"/>
</dbReference>
<evidence type="ECO:0000313" key="8">
    <source>
        <dbReference type="Proteomes" id="UP001218218"/>
    </source>
</evidence>
<dbReference type="PANTHER" id="PTHR43806:SF11">
    <property type="entry name" value="CEREVISIN-RELATED"/>
    <property type="match status" value="1"/>
</dbReference>
<proteinExistence type="inferred from homology"/>
<keyword evidence="3" id="KW-0378">Hydrolase</keyword>
<sequence length="62" mass="6189">YSPSGAAGALTVSASTIDDARANFSNYSECVAVFAPDLDILSTSIESNTATPSLSGTSMASP</sequence>
<comment type="similarity">
    <text evidence="1 5">Belongs to the peptidase S8 family.</text>
</comment>
<dbReference type="InterPro" id="IPR036852">
    <property type="entry name" value="Peptidase_S8/S53_dom_sf"/>
</dbReference>
<evidence type="ECO:0000256" key="2">
    <source>
        <dbReference type="ARBA" id="ARBA00022670"/>
    </source>
</evidence>
<dbReference type="Gene3D" id="3.40.50.200">
    <property type="entry name" value="Peptidase S8/S53 domain"/>
    <property type="match status" value="1"/>
</dbReference>
<feature type="non-terminal residue" evidence="7">
    <location>
        <position position="1"/>
    </location>
</feature>
<dbReference type="GO" id="GO:0006508">
    <property type="term" value="P:proteolysis"/>
    <property type="evidence" value="ECO:0007669"/>
    <property type="project" value="UniProtKB-KW"/>
</dbReference>
<evidence type="ECO:0000256" key="1">
    <source>
        <dbReference type="ARBA" id="ARBA00011073"/>
    </source>
</evidence>
<keyword evidence="8" id="KW-1185">Reference proteome</keyword>
<evidence type="ECO:0000313" key="7">
    <source>
        <dbReference type="EMBL" id="KAJ7306327.1"/>
    </source>
</evidence>
<dbReference type="PANTHER" id="PTHR43806">
    <property type="entry name" value="PEPTIDASE S8"/>
    <property type="match status" value="1"/>
</dbReference>
<dbReference type="PROSITE" id="PS51892">
    <property type="entry name" value="SUBTILASE"/>
    <property type="match status" value="1"/>
</dbReference>
<evidence type="ECO:0000256" key="5">
    <source>
        <dbReference type="PROSITE-ProRule" id="PRU01240"/>
    </source>
</evidence>
<comment type="caution">
    <text evidence="5">Lacks conserved residue(s) required for the propagation of feature annotation.</text>
</comment>
<evidence type="ECO:0000256" key="4">
    <source>
        <dbReference type="ARBA" id="ARBA00022825"/>
    </source>
</evidence>
<dbReference type="Pfam" id="PF00082">
    <property type="entry name" value="Peptidase_S8"/>
    <property type="match status" value="1"/>
</dbReference>
<dbReference type="AlphaFoldDB" id="A0AAD7EAT3"/>
<dbReference type="EMBL" id="JARIHO010000093">
    <property type="protein sequence ID" value="KAJ7306327.1"/>
    <property type="molecule type" value="Genomic_DNA"/>
</dbReference>
<evidence type="ECO:0000259" key="6">
    <source>
        <dbReference type="Pfam" id="PF00082"/>
    </source>
</evidence>
<organism evidence="7 8">
    <name type="scientific">Mycena albidolilacea</name>
    <dbReference type="NCBI Taxonomy" id="1033008"/>
    <lineage>
        <taxon>Eukaryota</taxon>
        <taxon>Fungi</taxon>
        <taxon>Dikarya</taxon>
        <taxon>Basidiomycota</taxon>
        <taxon>Agaricomycotina</taxon>
        <taxon>Agaricomycetes</taxon>
        <taxon>Agaricomycetidae</taxon>
        <taxon>Agaricales</taxon>
        <taxon>Marasmiineae</taxon>
        <taxon>Mycenaceae</taxon>
        <taxon>Mycena</taxon>
    </lineage>
</organism>
<gene>
    <name evidence="7" type="ORF">DFH08DRAFT_670999</name>
</gene>
<keyword evidence="2" id="KW-0645">Protease</keyword>
<dbReference type="InterPro" id="IPR000209">
    <property type="entry name" value="Peptidase_S8/S53_dom"/>
</dbReference>
<feature type="domain" description="Peptidase S8/S53" evidence="6">
    <location>
        <begin position="1"/>
        <end position="62"/>
    </location>
</feature>
<feature type="non-terminal residue" evidence="7">
    <location>
        <position position="62"/>
    </location>
</feature>
<dbReference type="InterPro" id="IPR050131">
    <property type="entry name" value="Peptidase_S8_subtilisin-like"/>
</dbReference>
<dbReference type="Proteomes" id="UP001218218">
    <property type="component" value="Unassembled WGS sequence"/>
</dbReference>
<comment type="caution">
    <text evidence="7">The sequence shown here is derived from an EMBL/GenBank/DDBJ whole genome shotgun (WGS) entry which is preliminary data.</text>
</comment>
<accession>A0AAD7EAT3</accession>
<reference evidence="7" key="1">
    <citation type="submission" date="2023-03" db="EMBL/GenBank/DDBJ databases">
        <title>Massive genome expansion in bonnet fungi (Mycena s.s.) driven by repeated elements and novel gene families across ecological guilds.</title>
        <authorList>
            <consortium name="Lawrence Berkeley National Laboratory"/>
            <person name="Harder C.B."/>
            <person name="Miyauchi S."/>
            <person name="Viragh M."/>
            <person name="Kuo A."/>
            <person name="Thoen E."/>
            <person name="Andreopoulos B."/>
            <person name="Lu D."/>
            <person name="Skrede I."/>
            <person name="Drula E."/>
            <person name="Henrissat B."/>
            <person name="Morin E."/>
            <person name="Kohler A."/>
            <person name="Barry K."/>
            <person name="LaButti K."/>
            <person name="Morin E."/>
            <person name="Salamov A."/>
            <person name="Lipzen A."/>
            <person name="Mereny Z."/>
            <person name="Hegedus B."/>
            <person name="Baldrian P."/>
            <person name="Stursova M."/>
            <person name="Weitz H."/>
            <person name="Taylor A."/>
            <person name="Grigoriev I.V."/>
            <person name="Nagy L.G."/>
            <person name="Martin F."/>
            <person name="Kauserud H."/>
        </authorList>
    </citation>
    <scope>NUCLEOTIDE SEQUENCE</scope>
    <source>
        <strain evidence="7">CBHHK002</strain>
    </source>
</reference>
<name>A0AAD7EAT3_9AGAR</name>
<keyword evidence="4" id="KW-0720">Serine protease</keyword>